<keyword evidence="1 4" id="KW-0436">Ligase</keyword>
<dbReference type="EMBL" id="CAGS01000725">
    <property type="protein sequence ID" value="CCF86209.1"/>
    <property type="molecule type" value="Genomic_DNA"/>
</dbReference>
<gene>
    <name evidence="5" type="ORF">NITHO_890002</name>
</gene>
<dbReference type="GO" id="GO:0005524">
    <property type="term" value="F:ATP binding"/>
    <property type="evidence" value="ECO:0007669"/>
    <property type="project" value="UniProtKB-KW"/>
</dbReference>
<comment type="similarity">
    <text evidence="4">Belongs to the glutamate--cysteine ligase type 2 family. YbdK subfamily.</text>
</comment>
<evidence type="ECO:0000313" key="5">
    <source>
        <dbReference type="EMBL" id="CCF86209.1"/>
    </source>
</evidence>
<dbReference type="HAMAP" id="MF_01609">
    <property type="entry name" value="Glu_cys_ligase_2"/>
    <property type="match status" value="1"/>
</dbReference>
<organism evidence="5 6">
    <name type="scientific">Nitrolancea hollandica Lb</name>
    <dbReference type="NCBI Taxonomy" id="1129897"/>
    <lineage>
        <taxon>Bacteria</taxon>
        <taxon>Pseudomonadati</taxon>
        <taxon>Thermomicrobiota</taxon>
        <taxon>Thermomicrobia</taxon>
        <taxon>Sphaerobacterales</taxon>
        <taxon>Sphaerobacterineae</taxon>
        <taxon>Sphaerobacteraceae</taxon>
        <taxon>Nitrolancea</taxon>
    </lineage>
</organism>
<dbReference type="InterPro" id="IPR011793">
    <property type="entry name" value="YbdK"/>
</dbReference>
<evidence type="ECO:0000256" key="3">
    <source>
        <dbReference type="ARBA" id="ARBA00022840"/>
    </source>
</evidence>
<dbReference type="NCBIfam" id="TIGR02050">
    <property type="entry name" value="gshA_cyan_rel"/>
    <property type="match status" value="1"/>
</dbReference>
<protein>
    <recommendedName>
        <fullName evidence="4">Putative glutamate--cysteine ligase 2</fullName>
        <ecNumber evidence="4">6.3.2.2</ecNumber>
    </recommendedName>
    <alternativeName>
        <fullName evidence="4">Gamma-glutamylcysteine synthetase 2</fullName>
        <shortName evidence="4">GCS 2</shortName>
        <shortName evidence="4">Gamma-GCS 2</shortName>
    </alternativeName>
</protein>
<dbReference type="InterPro" id="IPR050141">
    <property type="entry name" value="GCL_type2/YbdK_subfam"/>
</dbReference>
<accession>I4ENE6</accession>
<dbReference type="RefSeq" id="WP_008481896.1">
    <property type="nucleotide sequence ID" value="NZ_CAGS01000725.1"/>
</dbReference>
<dbReference type="GO" id="GO:0042398">
    <property type="term" value="P:modified amino acid biosynthetic process"/>
    <property type="evidence" value="ECO:0007669"/>
    <property type="project" value="InterPro"/>
</dbReference>
<evidence type="ECO:0000256" key="2">
    <source>
        <dbReference type="ARBA" id="ARBA00022741"/>
    </source>
</evidence>
<dbReference type="AlphaFoldDB" id="I4ENE6"/>
<keyword evidence="2 4" id="KW-0547">Nucleotide-binding</keyword>
<dbReference type="Pfam" id="PF04107">
    <property type="entry name" value="GCS2"/>
    <property type="match status" value="1"/>
</dbReference>
<proteinExistence type="inferred from homology"/>
<dbReference type="OrthoDB" id="9769628at2"/>
<dbReference type="SUPFAM" id="SSF55931">
    <property type="entry name" value="Glutamine synthetase/guanido kinase"/>
    <property type="match status" value="1"/>
</dbReference>
<evidence type="ECO:0000256" key="4">
    <source>
        <dbReference type="HAMAP-Rule" id="MF_01609"/>
    </source>
</evidence>
<dbReference type="NCBIfam" id="NF010041">
    <property type="entry name" value="PRK13517.1-1"/>
    <property type="match status" value="1"/>
</dbReference>
<keyword evidence="3 4" id="KW-0067">ATP-binding</keyword>
<sequence>MVPQAEPFTLGVEEELQIINPVTRELDSRAERILADLTPSLGDEVRSELHLSMVETVTPVCRSLSELRAEVTRLRRQVMRAAERHDCRIASAGTHPFSSWRAQEITPKPRYEEIARKYQYLARESVMFGCHVHVCINDRDMAIQVLNRARIWLAPLLALSANSPYWQGIDTGYASHRYGMWLYWPTAGPPNLFRSRAEFDELVRAMVATDSVQDGSNLYWDLRLPTRYPTIEFRIMDACMTVDEVVMVAGLARALVLTCYEQALREAPFPAARTELLRSAHWRAARFGLDGDLIEVGAERSVRAGAMIEHLLDFVRPALEAFGDWYEVAAIARETVRRGNGAARQRTAFQQSGSLAPVVDLMIQETASGVAVL</sequence>
<dbReference type="EC" id="6.3.2.2" evidence="4"/>
<comment type="catalytic activity">
    <reaction evidence="4">
        <text>L-cysteine + L-glutamate + ATP = gamma-L-glutamyl-L-cysteine + ADP + phosphate + H(+)</text>
        <dbReference type="Rhea" id="RHEA:13285"/>
        <dbReference type="ChEBI" id="CHEBI:15378"/>
        <dbReference type="ChEBI" id="CHEBI:29985"/>
        <dbReference type="ChEBI" id="CHEBI:30616"/>
        <dbReference type="ChEBI" id="CHEBI:35235"/>
        <dbReference type="ChEBI" id="CHEBI:43474"/>
        <dbReference type="ChEBI" id="CHEBI:58173"/>
        <dbReference type="ChEBI" id="CHEBI:456216"/>
        <dbReference type="EC" id="6.3.2.2"/>
    </reaction>
</comment>
<reference evidence="5 6" key="1">
    <citation type="journal article" date="2012" name="ISME J.">
        <title>Nitrification expanded: discovery, physiology and genomics of a nitrite-oxidizing bacterium from the phylum Chloroflexi.</title>
        <authorList>
            <person name="Sorokin D.Y."/>
            <person name="Lucker S."/>
            <person name="Vejmelkova D."/>
            <person name="Kostrikina N.A."/>
            <person name="Kleerebezem R."/>
            <person name="Rijpstra W.I."/>
            <person name="Damste J.S."/>
            <person name="Le Paslier D."/>
            <person name="Muyzer G."/>
            <person name="Wagner M."/>
            <person name="van Loosdrecht M.C."/>
            <person name="Daims H."/>
        </authorList>
    </citation>
    <scope>NUCLEOTIDE SEQUENCE [LARGE SCALE GENOMIC DNA]</scope>
    <source>
        <strain evidence="6">none</strain>
    </source>
</reference>
<evidence type="ECO:0000256" key="1">
    <source>
        <dbReference type="ARBA" id="ARBA00022598"/>
    </source>
</evidence>
<dbReference type="GO" id="GO:0004357">
    <property type="term" value="F:glutamate-cysteine ligase activity"/>
    <property type="evidence" value="ECO:0007669"/>
    <property type="project" value="UniProtKB-EC"/>
</dbReference>
<dbReference type="PANTHER" id="PTHR36510">
    <property type="entry name" value="GLUTAMATE--CYSTEINE LIGASE 2-RELATED"/>
    <property type="match status" value="1"/>
</dbReference>
<dbReference type="NCBIfam" id="NF010039">
    <property type="entry name" value="PRK13515.1"/>
    <property type="match status" value="1"/>
</dbReference>
<evidence type="ECO:0000313" key="6">
    <source>
        <dbReference type="Proteomes" id="UP000004221"/>
    </source>
</evidence>
<name>I4ENE6_9BACT</name>
<comment type="caution">
    <text evidence="5">The sequence shown here is derived from an EMBL/GenBank/DDBJ whole genome shotgun (WGS) entry which is preliminary data.</text>
</comment>
<dbReference type="Gene3D" id="3.30.590.20">
    <property type="match status" value="1"/>
</dbReference>
<keyword evidence="6" id="KW-1185">Reference proteome</keyword>
<dbReference type="InterPro" id="IPR014746">
    <property type="entry name" value="Gln_synth/guanido_kin_cat_dom"/>
</dbReference>
<comment type="function">
    <text evidence="4">ATP-dependent carboxylate-amine ligase which exhibits weak glutamate--cysteine ligase activity.</text>
</comment>
<dbReference type="InterPro" id="IPR006336">
    <property type="entry name" value="GCS2"/>
</dbReference>
<dbReference type="Proteomes" id="UP000004221">
    <property type="component" value="Unassembled WGS sequence"/>
</dbReference>
<dbReference type="PANTHER" id="PTHR36510:SF1">
    <property type="entry name" value="GLUTAMATE--CYSTEINE LIGASE 2-RELATED"/>
    <property type="match status" value="1"/>
</dbReference>